<comment type="caution">
    <text evidence="1">The sequence shown here is derived from an EMBL/GenBank/DDBJ whole genome shotgun (WGS) entry which is preliminary data.</text>
</comment>
<reference evidence="2" key="1">
    <citation type="submission" date="2022-10" db="EMBL/GenBank/DDBJ databases">
        <title>Genome assembly of Pristionchus species.</title>
        <authorList>
            <person name="Yoshida K."/>
            <person name="Sommer R.J."/>
        </authorList>
    </citation>
    <scope>NUCLEOTIDE SEQUENCE [LARGE SCALE GENOMIC DNA]</scope>
    <source>
        <strain evidence="2">RS5460</strain>
    </source>
</reference>
<evidence type="ECO:0000313" key="2">
    <source>
        <dbReference type="Proteomes" id="UP001328107"/>
    </source>
</evidence>
<evidence type="ECO:0000313" key="1">
    <source>
        <dbReference type="EMBL" id="GMR30374.1"/>
    </source>
</evidence>
<protein>
    <submittedName>
        <fullName evidence="1">Uncharacterized protein</fullName>
    </submittedName>
</protein>
<feature type="non-terminal residue" evidence="1">
    <location>
        <position position="1"/>
    </location>
</feature>
<organism evidence="1 2">
    <name type="scientific">Pristionchus mayeri</name>
    <dbReference type="NCBI Taxonomy" id="1317129"/>
    <lineage>
        <taxon>Eukaryota</taxon>
        <taxon>Metazoa</taxon>
        <taxon>Ecdysozoa</taxon>
        <taxon>Nematoda</taxon>
        <taxon>Chromadorea</taxon>
        <taxon>Rhabditida</taxon>
        <taxon>Rhabditina</taxon>
        <taxon>Diplogasteromorpha</taxon>
        <taxon>Diplogasteroidea</taxon>
        <taxon>Neodiplogasteridae</taxon>
        <taxon>Pristionchus</taxon>
    </lineage>
</organism>
<dbReference type="AlphaFoldDB" id="A0AAN4YYX7"/>
<accession>A0AAN4YYX7</accession>
<dbReference type="EMBL" id="BTRK01000001">
    <property type="protein sequence ID" value="GMR30374.1"/>
    <property type="molecule type" value="Genomic_DNA"/>
</dbReference>
<gene>
    <name evidence="1" type="ORF">PMAYCL1PPCAC_00569</name>
</gene>
<sequence length="128" mass="15152">LILEKIESRVDKETLYKELVREIENLQFMYCSFCDRTMFTVIHIFMHINEIKHWRKFIARADLINVHQLLVKMVNLKHVDLPPVPVFPAGVEDPQAKFLQDMVPEDPIPNTSGCDDVWVYRRRPSSTR</sequence>
<name>A0AAN4YYX7_9BILA</name>
<keyword evidence="2" id="KW-1185">Reference proteome</keyword>
<feature type="non-terminal residue" evidence="1">
    <location>
        <position position="128"/>
    </location>
</feature>
<dbReference type="Proteomes" id="UP001328107">
    <property type="component" value="Unassembled WGS sequence"/>
</dbReference>
<proteinExistence type="predicted"/>